<evidence type="ECO:0000313" key="2">
    <source>
        <dbReference type="EMBL" id="GBL87889.1"/>
    </source>
</evidence>
<feature type="compositionally biased region" description="Basic and acidic residues" evidence="1">
    <location>
        <begin position="75"/>
        <end position="84"/>
    </location>
</feature>
<organism evidence="2 3">
    <name type="scientific">Araneus ventricosus</name>
    <name type="common">Orbweaver spider</name>
    <name type="synonym">Epeira ventricosa</name>
    <dbReference type="NCBI Taxonomy" id="182803"/>
    <lineage>
        <taxon>Eukaryota</taxon>
        <taxon>Metazoa</taxon>
        <taxon>Ecdysozoa</taxon>
        <taxon>Arthropoda</taxon>
        <taxon>Chelicerata</taxon>
        <taxon>Arachnida</taxon>
        <taxon>Araneae</taxon>
        <taxon>Araneomorphae</taxon>
        <taxon>Entelegynae</taxon>
        <taxon>Araneoidea</taxon>
        <taxon>Araneidae</taxon>
        <taxon>Araneus</taxon>
    </lineage>
</organism>
<name>A0A4Y2B906_ARAVE</name>
<keyword evidence="3" id="KW-1185">Reference proteome</keyword>
<sequence>MEKKKKTFTHRASKKENHPSSLFCLIIACSAMEVTGPSFQQILSVNEEKKSVLIPKSQGQASVVPLLSLGRNHNRKNENQDHSKFGRASTVSHKTLRHPLQIGYVMSPNTNREGAALFFQ</sequence>
<accession>A0A4Y2B906</accession>
<gene>
    <name evidence="2" type="ORF">AVEN_192063_1</name>
</gene>
<dbReference type="PROSITE" id="PS51257">
    <property type="entry name" value="PROKAR_LIPOPROTEIN"/>
    <property type="match status" value="1"/>
</dbReference>
<protein>
    <submittedName>
        <fullName evidence="2">Uncharacterized protein</fullName>
    </submittedName>
</protein>
<dbReference type="Proteomes" id="UP000499080">
    <property type="component" value="Unassembled WGS sequence"/>
</dbReference>
<dbReference type="EMBL" id="BGPR01000056">
    <property type="protein sequence ID" value="GBL87889.1"/>
    <property type="molecule type" value="Genomic_DNA"/>
</dbReference>
<feature type="region of interest" description="Disordered" evidence="1">
    <location>
        <begin position="67"/>
        <end position="92"/>
    </location>
</feature>
<evidence type="ECO:0000256" key="1">
    <source>
        <dbReference type="SAM" id="MobiDB-lite"/>
    </source>
</evidence>
<reference evidence="2 3" key="1">
    <citation type="journal article" date="2019" name="Sci. Rep.">
        <title>Orb-weaving spider Araneus ventricosus genome elucidates the spidroin gene catalogue.</title>
        <authorList>
            <person name="Kono N."/>
            <person name="Nakamura H."/>
            <person name="Ohtoshi R."/>
            <person name="Moran D.A.P."/>
            <person name="Shinohara A."/>
            <person name="Yoshida Y."/>
            <person name="Fujiwara M."/>
            <person name="Mori M."/>
            <person name="Tomita M."/>
            <person name="Arakawa K."/>
        </authorList>
    </citation>
    <scope>NUCLEOTIDE SEQUENCE [LARGE SCALE GENOMIC DNA]</scope>
</reference>
<proteinExistence type="predicted"/>
<dbReference type="AlphaFoldDB" id="A0A4Y2B906"/>
<comment type="caution">
    <text evidence="2">The sequence shown here is derived from an EMBL/GenBank/DDBJ whole genome shotgun (WGS) entry which is preliminary data.</text>
</comment>
<evidence type="ECO:0000313" key="3">
    <source>
        <dbReference type="Proteomes" id="UP000499080"/>
    </source>
</evidence>